<evidence type="ECO:0000259" key="1">
    <source>
        <dbReference type="Pfam" id="PF17775"/>
    </source>
</evidence>
<dbReference type="InterPro" id="IPR004027">
    <property type="entry name" value="SEC_C_motif"/>
</dbReference>
<dbReference type="SUPFAM" id="SSF103642">
    <property type="entry name" value="Sec-C motif"/>
    <property type="match status" value="1"/>
</dbReference>
<dbReference type="Pfam" id="PF02810">
    <property type="entry name" value="SEC-C"/>
    <property type="match status" value="2"/>
</dbReference>
<gene>
    <name evidence="2" type="ORF">P375_05210</name>
</gene>
<comment type="caution">
    <text evidence="2">The sequence shown here is derived from an EMBL/GenBank/DDBJ whole genome shotgun (WGS) entry which is preliminary data.</text>
</comment>
<dbReference type="PANTHER" id="PTHR33747:SF1">
    <property type="entry name" value="ADENYLATE CYCLASE-ASSOCIATED CAP C-TERMINAL DOMAIN-CONTAINING PROTEIN"/>
    <property type="match status" value="1"/>
</dbReference>
<protein>
    <submittedName>
        <fullName evidence="2">Preprotein translocase subunit SecA</fullName>
    </submittedName>
</protein>
<feature type="domain" description="YchJ-like middle NTF2-like" evidence="1">
    <location>
        <begin position="33"/>
        <end position="130"/>
    </location>
</feature>
<dbReference type="Gene3D" id="3.10.450.50">
    <property type="match status" value="1"/>
</dbReference>
<dbReference type="RefSeq" id="WP_039135113.1">
    <property type="nucleotide sequence ID" value="NZ_JPXY01000022.1"/>
</dbReference>
<dbReference type="Proteomes" id="UP000030418">
    <property type="component" value="Unassembled WGS sequence"/>
</dbReference>
<accession>A0A0A2XJB4</accession>
<keyword evidence="3" id="KW-1185">Reference proteome</keyword>
<dbReference type="SUPFAM" id="SSF54427">
    <property type="entry name" value="NTF2-like"/>
    <property type="match status" value="1"/>
</dbReference>
<organism evidence="2 3">
    <name type="scientific">Gallibacterium genomosp. 2</name>
    <dbReference type="NCBI Taxonomy" id="155517"/>
    <lineage>
        <taxon>Bacteria</taxon>
        <taxon>Pseudomonadati</taxon>
        <taxon>Pseudomonadota</taxon>
        <taxon>Gammaproteobacteria</taxon>
        <taxon>Pasteurellales</taxon>
        <taxon>Pasteurellaceae</taxon>
        <taxon>Gallibacterium</taxon>
    </lineage>
</organism>
<dbReference type="AlphaFoldDB" id="A0A0A2XJB4"/>
<dbReference type="PANTHER" id="PTHR33747">
    <property type="entry name" value="UPF0225 PROTEIN SCO1677"/>
    <property type="match status" value="1"/>
</dbReference>
<evidence type="ECO:0000313" key="2">
    <source>
        <dbReference type="EMBL" id="KGQ32461.1"/>
    </source>
</evidence>
<dbReference type="Pfam" id="PF17775">
    <property type="entry name" value="YchJ_M-like"/>
    <property type="match status" value="1"/>
</dbReference>
<dbReference type="NCBIfam" id="NF002486">
    <property type="entry name" value="PRK01752.1"/>
    <property type="match status" value="1"/>
</dbReference>
<name>A0A0A2XJB4_9PAST</name>
<evidence type="ECO:0000313" key="3">
    <source>
        <dbReference type="Proteomes" id="UP000030418"/>
    </source>
</evidence>
<dbReference type="InterPro" id="IPR048469">
    <property type="entry name" value="YchJ-like_M"/>
</dbReference>
<dbReference type="EMBL" id="JPXY01000022">
    <property type="protein sequence ID" value="KGQ32461.1"/>
    <property type="molecule type" value="Genomic_DNA"/>
</dbReference>
<proteinExistence type="predicted"/>
<sequence length="159" mass="18581">MKGNHNMQCPCQSGFEYQDCCQPLHLYQKKAATAEQLMRSRYSAFVLAEIDYIVKTTAPVQQSLLNSKALHQWALNTQWDGLEIVKVVPEMDNHHALVEFKAFFLHQKKRMTHHELSVFVRIAQQWYFLDPTVATKWGLKEPCFCHSGRKFKQCCAKYL</sequence>
<reference evidence="2 3" key="1">
    <citation type="submission" date="2014-08" db="EMBL/GenBank/DDBJ databases">
        <title>Chaperone-usher fimbriae in a diverse selection of Gallibacterium genomes.</title>
        <authorList>
            <person name="Kudirkiene E."/>
            <person name="Bager R.J."/>
            <person name="Johnson T.J."/>
            <person name="Bojesen A.M."/>
        </authorList>
    </citation>
    <scope>NUCLEOTIDE SEQUENCE [LARGE SCALE GENOMIC DNA]</scope>
    <source>
        <strain evidence="2 3">CCM5976</strain>
    </source>
</reference>
<dbReference type="InterPro" id="IPR032710">
    <property type="entry name" value="NTF2-like_dom_sf"/>
</dbReference>